<name>A0A109RPA5_9FLAO</name>
<sequence>MAKLIPSYDKILSLKVKPEEGELHLLKFLDSELDNSFEVYFNPYMNGDRPDIVVMKEGQGILIIEVKDYDLNSYELDKKKNFVIKSNKAKTHKSPISQVLKYKDNLFELHIENLLEKKIKDIRHFNTVSCAIYFHNATSQKINDLLIEPYKHDKKYITFLKYNIDFIGRDNLNEYDLKELLKKRYLISERPSFLFTEDIYKSIKRFLKPPVHLKEEGEDIRYSKKQLEIIYEPNKKQQRIKGVVGSGKTTVLAARAVQAHKRSKGNVLILTYNITLKNFIRDKISRVREEFGWENFVISNYHLFINSELNNLEIPIKIPKGFNKYSEEEKDRYFEKEYYSNKQLFIDNKDKIKPYDVILIDEIQDYKRAWMEIIKECFLSENGEYVLFGDVKQNIYNNKTEGKDVSTNVKGVTELKYCFRSDFKIKDLAILYQKDIFKDKYEIDNFNQKSQALELAFERNQQGSLNYIFLPNADSVSSLYTIIHENAINKDIPPNDITILGNSISLLKKFDAYYRYSSNERTNTMFETFEMVYRMGLNYLKNDKPEWLKNGIKLINRHNDRSEARAFNQLSILFTINDLYGEYPDRFKKKFEIFCQKFNTNISNFLKYLKQYEKKLDEFKKDYGPEKQSSNLKMIRNNKKIHFYMNSGTVKVSTIHSFKGWESETVFLILENFNFQMTFDEILYTGITRTRANLILINYGNTEYHNKLNDLIEKVK</sequence>
<gene>
    <name evidence="4" type="ORF">Lupro_02710</name>
</gene>
<dbReference type="EMBL" id="CP013355">
    <property type="protein sequence ID" value="AMC10227.1"/>
    <property type="molecule type" value="Genomic_DNA"/>
</dbReference>
<feature type="domain" description="NERD" evidence="2">
    <location>
        <begin position="19"/>
        <end position="110"/>
    </location>
</feature>
<evidence type="ECO:0000313" key="4">
    <source>
        <dbReference type="EMBL" id="AMC10227.1"/>
    </source>
</evidence>
<dbReference type="PANTHER" id="PTHR11070:SF2">
    <property type="entry name" value="ATP-DEPENDENT DNA HELICASE SRS2"/>
    <property type="match status" value="1"/>
</dbReference>
<protein>
    <recommendedName>
        <fullName evidence="1">DNA 3'-5' helicase II</fullName>
    </recommendedName>
</protein>
<dbReference type="SUPFAM" id="SSF52540">
    <property type="entry name" value="P-loop containing nucleoside triphosphate hydrolases"/>
    <property type="match status" value="1"/>
</dbReference>
<dbReference type="OrthoDB" id="9787585at2"/>
<dbReference type="InterPro" id="IPR011528">
    <property type="entry name" value="NERD"/>
</dbReference>
<feature type="domain" description="UvrD-like helicase C-terminal" evidence="3">
    <location>
        <begin position="652"/>
        <end position="697"/>
    </location>
</feature>
<dbReference type="PANTHER" id="PTHR11070">
    <property type="entry name" value="UVRD / RECB / PCRA DNA HELICASE FAMILY MEMBER"/>
    <property type="match status" value="1"/>
</dbReference>
<dbReference type="Pfam" id="PF13538">
    <property type="entry name" value="UvrD_C_2"/>
    <property type="match status" value="1"/>
</dbReference>
<evidence type="ECO:0000313" key="5">
    <source>
        <dbReference type="Proteomes" id="UP000059672"/>
    </source>
</evidence>
<dbReference type="GO" id="GO:0000725">
    <property type="term" value="P:recombinational repair"/>
    <property type="evidence" value="ECO:0007669"/>
    <property type="project" value="TreeGrafter"/>
</dbReference>
<dbReference type="GO" id="GO:0003677">
    <property type="term" value="F:DNA binding"/>
    <property type="evidence" value="ECO:0007669"/>
    <property type="project" value="InterPro"/>
</dbReference>
<dbReference type="Pfam" id="PF13245">
    <property type="entry name" value="AAA_19"/>
    <property type="match status" value="1"/>
</dbReference>
<reference evidence="4 5" key="2">
    <citation type="journal article" date="2016" name="Int. J. Syst. Evol. Microbiol.">
        <title>Lutibacter profundi sp. nov., isolated from a deep-sea hydrothermal system on the Arctic Mid-Ocean Ridge and emended description of the genus Lutibacter.</title>
        <authorList>
            <person name="Le Moine Bauer S."/>
            <person name="Roalkvam I."/>
            <person name="Steen I.H."/>
            <person name="Dahle H."/>
        </authorList>
    </citation>
    <scope>NUCLEOTIDE SEQUENCE [LARGE SCALE GENOMIC DNA]</scope>
    <source>
        <strain evidence="4 5">LP1</strain>
    </source>
</reference>
<dbReference type="AlphaFoldDB" id="A0A109RPA5"/>
<organism evidence="4 5">
    <name type="scientific">Lutibacter profundi</name>
    <dbReference type="NCBI Taxonomy" id="1622118"/>
    <lineage>
        <taxon>Bacteria</taxon>
        <taxon>Pseudomonadati</taxon>
        <taxon>Bacteroidota</taxon>
        <taxon>Flavobacteriia</taxon>
        <taxon>Flavobacteriales</taxon>
        <taxon>Flavobacteriaceae</taxon>
        <taxon>Lutibacter</taxon>
    </lineage>
</organism>
<keyword evidence="5" id="KW-1185">Reference proteome</keyword>
<accession>A0A109RPA5</accession>
<dbReference type="InterPro" id="IPR000212">
    <property type="entry name" value="DNA_helicase_UvrD/REP"/>
</dbReference>
<dbReference type="STRING" id="1622118.Lupro_02710"/>
<reference evidence="5" key="1">
    <citation type="submission" date="2015-12" db="EMBL/GenBank/DDBJ databases">
        <title>Complete genome sequence of Lutibacter profundus strain LP1.</title>
        <authorList>
            <person name="Wissuwa J."/>
            <person name="Le Moine Bauer S."/>
            <person name="Stokke R."/>
            <person name="Dahle H."/>
            <person name="Steen I.H."/>
        </authorList>
    </citation>
    <scope>NUCLEOTIDE SEQUENCE [LARGE SCALE GENOMIC DNA]</scope>
    <source>
        <strain evidence="5">LP1</strain>
    </source>
</reference>
<dbReference type="Proteomes" id="UP000059672">
    <property type="component" value="Chromosome"/>
</dbReference>
<dbReference type="InterPro" id="IPR027785">
    <property type="entry name" value="UvrD-like_helicase_C"/>
</dbReference>
<evidence type="ECO:0000259" key="2">
    <source>
        <dbReference type="Pfam" id="PF08378"/>
    </source>
</evidence>
<dbReference type="InterPro" id="IPR027417">
    <property type="entry name" value="P-loop_NTPase"/>
</dbReference>
<dbReference type="RefSeq" id="WP_068206068.1">
    <property type="nucleotide sequence ID" value="NZ_CP013355.1"/>
</dbReference>
<dbReference type="Pfam" id="PF08378">
    <property type="entry name" value="NERD"/>
    <property type="match status" value="1"/>
</dbReference>
<evidence type="ECO:0000259" key="3">
    <source>
        <dbReference type="Pfam" id="PF13538"/>
    </source>
</evidence>
<dbReference type="GO" id="GO:0005524">
    <property type="term" value="F:ATP binding"/>
    <property type="evidence" value="ECO:0007669"/>
    <property type="project" value="InterPro"/>
</dbReference>
<dbReference type="GO" id="GO:0043138">
    <property type="term" value="F:3'-5' DNA helicase activity"/>
    <property type="evidence" value="ECO:0007669"/>
    <property type="project" value="TreeGrafter"/>
</dbReference>
<proteinExistence type="predicted"/>
<dbReference type="PATRIC" id="fig|1622118.3.peg.563"/>
<dbReference type="Gene3D" id="3.40.50.300">
    <property type="entry name" value="P-loop containing nucleotide triphosphate hydrolases"/>
    <property type="match status" value="2"/>
</dbReference>
<dbReference type="KEGG" id="lut:Lupro_02710"/>
<evidence type="ECO:0000256" key="1">
    <source>
        <dbReference type="ARBA" id="ARBA00034923"/>
    </source>
</evidence>